<protein>
    <submittedName>
        <fullName evidence="3">NADP-dependent 3-hydroxy acid dehydrogenase YdfG</fullName>
    </submittedName>
</protein>
<dbReference type="RefSeq" id="WP_091682428.1">
    <property type="nucleotide sequence ID" value="NZ_FOSN01000009.1"/>
</dbReference>
<dbReference type="InterPro" id="IPR036291">
    <property type="entry name" value="NAD(P)-bd_dom_sf"/>
</dbReference>
<name>A0A1I4A3P0_9HYPH</name>
<sequence>MNETSSVVIVTGAAGNLGRALLTVLAARGVALVAVDHHAAALKDATAGLRIADGHLTIAGLDLKNPGDCEQVVSTALDRFERIDGVVHTVGGFEAAPAAETGPDMFERMFQLNAITTLNIFRAALPSMRAAGSGSLVAVGAWPALRAPPGLSAYAAAKSAVLRLVESFADELKGENIRVNAVLPGIIDTPQNRAAMPHGDVATWVRPEQIATAIAFLLSDDASAVTGAALPVRGAG</sequence>
<dbReference type="CDD" id="cd05233">
    <property type="entry name" value="SDR_c"/>
    <property type="match status" value="1"/>
</dbReference>
<dbReference type="PROSITE" id="PS00061">
    <property type="entry name" value="ADH_SHORT"/>
    <property type="match status" value="1"/>
</dbReference>
<evidence type="ECO:0000256" key="2">
    <source>
        <dbReference type="ARBA" id="ARBA00023002"/>
    </source>
</evidence>
<proteinExistence type="inferred from homology"/>
<keyword evidence="2" id="KW-0560">Oxidoreductase</keyword>
<dbReference type="EMBL" id="FOSN01000009">
    <property type="protein sequence ID" value="SFK50964.1"/>
    <property type="molecule type" value="Genomic_DNA"/>
</dbReference>
<dbReference type="InterPro" id="IPR020904">
    <property type="entry name" value="Sc_DH/Rdtase_CS"/>
</dbReference>
<dbReference type="Pfam" id="PF13561">
    <property type="entry name" value="adh_short_C2"/>
    <property type="match status" value="1"/>
</dbReference>
<reference evidence="3 4" key="1">
    <citation type="submission" date="2016-10" db="EMBL/GenBank/DDBJ databases">
        <authorList>
            <person name="de Groot N.N."/>
        </authorList>
    </citation>
    <scope>NUCLEOTIDE SEQUENCE [LARGE SCALE GENOMIC DNA]</scope>
    <source>
        <strain evidence="3 4">NE2</strain>
    </source>
</reference>
<comment type="similarity">
    <text evidence="1">Belongs to the short-chain dehydrogenases/reductases (SDR) family.</text>
</comment>
<evidence type="ECO:0000313" key="4">
    <source>
        <dbReference type="Proteomes" id="UP000198755"/>
    </source>
</evidence>
<dbReference type="Proteomes" id="UP000198755">
    <property type="component" value="Unassembled WGS sequence"/>
</dbReference>
<dbReference type="AlphaFoldDB" id="A0A1I4A3P0"/>
<accession>A0A1I4A3P0</accession>
<keyword evidence="4" id="KW-1185">Reference proteome</keyword>
<dbReference type="STRING" id="1612308.SAMN05444581_10975"/>
<dbReference type="Gene3D" id="3.40.50.720">
    <property type="entry name" value="NAD(P)-binding Rossmann-like Domain"/>
    <property type="match status" value="1"/>
</dbReference>
<dbReference type="InterPro" id="IPR002347">
    <property type="entry name" value="SDR_fam"/>
</dbReference>
<evidence type="ECO:0000313" key="3">
    <source>
        <dbReference type="EMBL" id="SFK50964.1"/>
    </source>
</evidence>
<dbReference type="OrthoDB" id="9810908at2"/>
<dbReference type="PANTHER" id="PTHR24321">
    <property type="entry name" value="DEHYDROGENASES, SHORT CHAIN"/>
    <property type="match status" value="1"/>
</dbReference>
<dbReference type="GO" id="GO:0016491">
    <property type="term" value="F:oxidoreductase activity"/>
    <property type="evidence" value="ECO:0007669"/>
    <property type="project" value="UniProtKB-KW"/>
</dbReference>
<organism evidence="3 4">
    <name type="scientific">Methylocapsa palsarum</name>
    <dbReference type="NCBI Taxonomy" id="1612308"/>
    <lineage>
        <taxon>Bacteria</taxon>
        <taxon>Pseudomonadati</taxon>
        <taxon>Pseudomonadota</taxon>
        <taxon>Alphaproteobacteria</taxon>
        <taxon>Hyphomicrobiales</taxon>
        <taxon>Beijerinckiaceae</taxon>
        <taxon>Methylocapsa</taxon>
    </lineage>
</organism>
<dbReference type="PRINTS" id="PR00081">
    <property type="entry name" value="GDHRDH"/>
</dbReference>
<gene>
    <name evidence="3" type="ORF">SAMN05444581_10975</name>
</gene>
<dbReference type="SUPFAM" id="SSF51735">
    <property type="entry name" value="NAD(P)-binding Rossmann-fold domains"/>
    <property type="match status" value="1"/>
</dbReference>
<dbReference type="PANTHER" id="PTHR24321:SF8">
    <property type="entry name" value="ESTRADIOL 17-BETA-DEHYDROGENASE 8-RELATED"/>
    <property type="match status" value="1"/>
</dbReference>
<evidence type="ECO:0000256" key="1">
    <source>
        <dbReference type="ARBA" id="ARBA00006484"/>
    </source>
</evidence>